<dbReference type="Pfam" id="PF01863">
    <property type="entry name" value="YgjP-like"/>
    <property type="match status" value="1"/>
</dbReference>
<evidence type="ECO:0000259" key="1">
    <source>
        <dbReference type="Pfam" id="PF01863"/>
    </source>
</evidence>
<reference evidence="3" key="1">
    <citation type="submission" date="2016-11" db="EMBL/GenBank/DDBJ databases">
        <title>Actinomyces gypaetusis sp. nov. isolated from Gypaetus barbatus in Qinghai Tibet Plateau China.</title>
        <authorList>
            <person name="Meng X."/>
        </authorList>
    </citation>
    <scope>NUCLEOTIDE SEQUENCE [LARGE SCALE GENOMIC DNA]</scope>
    <source>
        <strain evidence="3">DSM 15383</strain>
    </source>
</reference>
<evidence type="ECO:0000313" key="2">
    <source>
        <dbReference type="EMBL" id="OKL49922.1"/>
    </source>
</evidence>
<organism evidence="2 3">
    <name type="scientific">Boudabousia marimammalium</name>
    <dbReference type="NCBI Taxonomy" id="156892"/>
    <lineage>
        <taxon>Bacteria</taxon>
        <taxon>Bacillati</taxon>
        <taxon>Actinomycetota</taxon>
        <taxon>Actinomycetes</taxon>
        <taxon>Actinomycetales</taxon>
        <taxon>Actinomycetaceae</taxon>
        <taxon>Boudabousia</taxon>
    </lineage>
</organism>
<comment type="caution">
    <text evidence="2">The sequence shown here is derived from an EMBL/GenBank/DDBJ whole genome shotgun (WGS) entry which is preliminary data.</text>
</comment>
<dbReference type="OrthoDB" id="9811177at2"/>
<evidence type="ECO:0000313" key="3">
    <source>
        <dbReference type="Proteomes" id="UP000186465"/>
    </source>
</evidence>
<dbReference type="AlphaFoldDB" id="A0A1Q5PR27"/>
<dbReference type="Proteomes" id="UP000186465">
    <property type="component" value="Unassembled WGS sequence"/>
</dbReference>
<dbReference type="InterPro" id="IPR002725">
    <property type="entry name" value="YgjP-like_metallopeptidase"/>
</dbReference>
<dbReference type="Gene3D" id="3.30.2010.10">
    <property type="entry name" value="Metalloproteases ('zincins'), catalytic domain"/>
    <property type="match status" value="1"/>
</dbReference>
<feature type="domain" description="YgjP-like metallopeptidase" evidence="1">
    <location>
        <begin position="3"/>
        <end position="213"/>
    </location>
</feature>
<dbReference type="EMBL" id="MPDM01000003">
    <property type="protein sequence ID" value="OKL49922.1"/>
    <property type="molecule type" value="Genomic_DNA"/>
</dbReference>
<gene>
    <name evidence="2" type="ORF">BM477_03175</name>
</gene>
<dbReference type="PANTHER" id="PTHR30399:SF1">
    <property type="entry name" value="UTP PYROPHOSPHATASE"/>
    <property type="match status" value="1"/>
</dbReference>
<dbReference type="InterPro" id="IPR053136">
    <property type="entry name" value="UTP_pyrophosphatase-like"/>
</dbReference>
<protein>
    <recommendedName>
        <fullName evidence="1">YgjP-like metallopeptidase domain-containing protein</fullName>
    </recommendedName>
</protein>
<proteinExistence type="predicted"/>
<dbReference type="CDD" id="cd07344">
    <property type="entry name" value="M48_yhfN_like"/>
    <property type="match status" value="1"/>
</dbReference>
<name>A0A1Q5PR27_9ACTO</name>
<sequence>MASVPLRSTRAQIESFLVTNESWIRKTHDKVAKMRLKQALNWRQTGLLPVWGAQFLLAVEEVGNLPRQQAKLELDEGGLSMLLPSSLLSANGPELSRWPAEDAHALDRLVDSFYHGQVRSAGGLLIPRLSQEIAVKPGNLAVRKMKSRWGSCNPRTGRICLNSELARYDEKFLRYIVIHELAHLRHANHGAEFWTLVEKHEPQARELRKQLRQVSR</sequence>
<accession>A0A1Q5PR27</accession>
<dbReference type="PANTHER" id="PTHR30399">
    <property type="entry name" value="UNCHARACTERIZED PROTEIN YGJP"/>
    <property type="match status" value="1"/>
</dbReference>
<keyword evidence="3" id="KW-1185">Reference proteome</keyword>